<proteinExistence type="predicted"/>
<evidence type="ECO:0000313" key="2">
    <source>
        <dbReference type="EMBL" id="CAA9361121.1"/>
    </source>
</evidence>
<reference evidence="2" key="1">
    <citation type="submission" date="2020-02" db="EMBL/GenBank/DDBJ databases">
        <authorList>
            <person name="Meier V. D."/>
        </authorList>
    </citation>
    <scope>NUCLEOTIDE SEQUENCE</scope>
    <source>
        <strain evidence="2">AVDCRST_MAG47</strain>
    </source>
</reference>
<dbReference type="AlphaFoldDB" id="A0A6J4MMB2"/>
<evidence type="ECO:0000256" key="1">
    <source>
        <dbReference type="SAM" id="MobiDB-lite"/>
    </source>
</evidence>
<organism evidence="2">
    <name type="scientific">uncultured Nocardioidaceae bacterium</name>
    <dbReference type="NCBI Taxonomy" id="253824"/>
    <lineage>
        <taxon>Bacteria</taxon>
        <taxon>Bacillati</taxon>
        <taxon>Actinomycetota</taxon>
        <taxon>Actinomycetes</taxon>
        <taxon>Propionibacteriales</taxon>
        <taxon>Nocardioidaceae</taxon>
        <taxon>environmental samples</taxon>
    </lineage>
</organism>
<name>A0A6J4MMB2_9ACTN</name>
<sequence>SRSPSRWCRPASTAGRSRTRWLRRSTRCPRPRLRSPGRCSSATGMPLSKPCAGRSAATRA</sequence>
<protein>
    <submittedName>
        <fullName evidence="2">Uncharacterized protein</fullName>
    </submittedName>
</protein>
<dbReference type="EMBL" id="CADCUK010000015">
    <property type="protein sequence ID" value="CAA9361121.1"/>
    <property type="molecule type" value="Genomic_DNA"/>
</dbReference>
<accession>A0A6J4MMB2</accession>
<feature type="region of interest" description="Disordered" evidence="1">
    <location>
        <begin position="1"/>
        <end position="60"/>
    </location>
</feature>
<feature type="non-terminal residue" evidence="2">
    <location>
        <position position="60"/>
    </location>
</feature>
<feature type="compositionally biased region" description="Basic residues" evidence="1">
    <location>
        <begin position="17"/>
        <end position="35"/>
    </location>
</feature>
<feature type="non-terminal residue" evidence="2">
    <location>
        <position position="1"/>
    </location>
</feature>
<gene>
    <name evidence="2" type="ORF">AVDCRST_MAG47-191</name>
</gene>